<evidence type="ECO:0000256" key="4">
    <source>
        <dbReference type="ARBA" id="ARBA00022692"/>
    </source>
</evidence>
<feature type="transmembrane region" description="Helical" evidence="7">
    <location>
        <begin position="386"/>
        <end position="402"/>
    </location>
</feature>
<feature type="transmembrane region" description="Helical" evidence="7">
    <location>
        <begin position="21"/>
        <end position="47"/>
    </location>
</feature>
<dbReference type="SUPFAM" id="SSF103473">
    <property type="entry name" value="MFS general substrate transporter"/>
    <property type="match status" value="1"/>
</dbReference>
<proteinExistence type="predicted"/>
<evidence type="ECO:0000259" key="8">
    <source>
        <dbReference type="PROSITE" id="PS50850"/>
    </source>
</evidence>
<keyword evidence="3" id="KW-1003">Cell membrane</keyword>
<keyword evidence="4 7" id="KW-0812">Transmembrane</keyword>
<dbReference type="InterPro" id="IPR020846">
    <property type="entry name" value="MFS_dom"/>
</dbReference>
<feature type="transmembrane region" description="Helical" evidence="7">
    <location>
        <begin position="82"/>
        <end position="103"/>
    </location>
</feature>
<dbReference type="Proteomes" id="UP001589693">
    <property type="component" value="Unassembled WGS sequence"/>
</dbReference>
<feature type="transmembrane region" description="Helical" evidence="7">
    <location>
        <begin position="293"/>
        <end position="311"/>
    </location>
</feature>
<dbReference type="RefSeq" id="WP_377852865.1">
    <property type="nucleotide sequence ID" value="NZ_JBHLZU010000014.1"/>
</dbReference>
<feature type="transmembrane region" description="Helical" evidence="7">
    <location>
        <begin position="109"/>
        <end position="133"/>
    </location>
</feature>
<evidence type="ECO:0000256" key="6">
    <source>
        <dbReference type="ARBA" id="ARBA00023136"/>
    </source>
</evidence>
<feature type="transmembrane region" description="Helical" evidence="7">
    <location>
        <begin position="258"/>
        <end position="281"/>
    </location>
</feature>
<evidence type="ECO:0000256" key="3">
    <source>
        <dbReference type="ARBA" id="ARBA00022475"/>
    </source>
</evidence>
<feature type="domain" description="Major facilitator superfamily (MFS) profile" evidence="8">
    <location>
        <begin position="177"/>
        <end position="428"/>
    </location>
</feature>
<evidence type="ECO:0000256" key="2">
    <source>
        <dbReference type="ARBA" id="ARBA00022448"/>
    </source>
</evidence>
<sequence>MVKNDTGRPTLFRNRDFRQLFLADTLSQVGAEIAPIALPLVAVIALGATPLEAGLLTMFETLAFLLVGLPAGAWVDRLPRRGVLIAADLGRAVVLATVPLAWWAGVLTIHQLFVVALLVGTGTVFFDTAYLSYLPSLVERDQLVEANARLQAVQSVAQVAGPGAGGLLIQVLTAPFALVSTVIGNLWSALLLSRVRSREQTPQRPEKPHLGREIAEGMRFIFRYPMLRCTALCTSTFNLFLSMGVPMLMLLLARDLGLPAGTVGLILACGGVGGVLGTLLVNRLTSVLGQGPVLWISAATAGLAGLLLPLAQRDWRLVLVGLGQVVAGLGMIVYNVSLISFRQAITPQRLMGRVNATWRFLVWGTMPLGGLLGGVLGNAIGPRATLWIATLGTALSFLWIYFSPMRSMRELPSTQEENGKSVTTTGAA</sequence>
<reference evidence="9 10" key="1">
    <citation type="submission" date="2024-09" db="EMBL/GenBank/DDBJ databases">
        <authorList>
            <person name="Sun Q."/>
            <person name="Mori K."/>
        </authorList>
    </citation>
    <scope>NUCLEOTIDE SEQUENCE [LARGE SCALE GENOMIC DNA]</scope>
    <source>
        <strain evidence="9 10">TBRC 7907</strain>
    </source>
</reference>
<comment type="subcellular location">
    <subcellularLocation>
        <location evidence="1">Cell membrane</location>
        <topology evidence="1">Multi-pass membrane protein</topology>
    </subcellularLocation>
</comment>
<dbReference type="PROSITE" id="PS50850">
    <property type="entry name" value="MFS"/>
    <property type="match status" value="1"/>
</dbReference>
<comment type="caution">
    <text evidence="9">The sequence shown here is derived from an EMBL/GenBank/DDBJ whole genome shotgun (WGS) entry which is preliminary data.</text>
</comment>
<accession>A0ABV5ZXE0</accession>
<dbReference type="Pfam" id="PF05977">
    <property type="entry name" value="MFS_3"/>
    <property type="match status" value="1"/>
</dbReference>
<dbReference type="PANTHER" id="PTHR23513:SF6">
    <property type="entry name" value="MAJOR FACILITATOR SUPERFAMILY ASSOCIATED DOMAIN-CONTAINING PROTEIN"/>
    <property type="match status" value="1"/>
</dbReference>
<dbReference type="EMBL" id="JBHLZU010000014">
    <property type="protein sequence ID" value="MFB9905561.1"/>
    <property type="molecule type" value="Genomic_DNA"/>
</dbReference>
<keyword evidence="6 7" id="KW-0472">Membrane</keyword>
<dbReference type="InterPro" id="IPR036259">
    <property type="entry name" value="MFS_trans_sf"/>
</dbReference>
<dbReference type="Gene3D" id="1.20.1250.20">
    <property type="entry name" value="MFS general substrate transporter like domains"/>
    <property type="match status" value="1"/>
</dbReference>
<evidence type="ECO:0000256" key="7">
    <source>
        <dbReference type="SAM" id="Phobius"/>
    </source>
</evidence>
<organism evidence="9 10">
    <name type="scientific">Allokutzneria oryzae</name>
    <dbReference type="NCBI Taxonomy" id="1378989"/>
    <lineage>
        <taxon>Bacteria</taxon>
        <taxon>Bacillati</taxon>
        <taxon>Actinomycetota</taxon>
        <taxon>Actinomycetes</taxon>
        <taxon>Pseudonocardiales</taxon>
        <taxon>Pseudonocardiaceae</taxon>
        <taxon>Allokutzneria</taxon>
    </lineage>
</organism>
<keyword evidence="2" id="KW-0813">Transport</keyword>
<gene>
    <name evidence="9" type="ORF">ACFFQA_16635</name>
</gene>
<feature type="transmembrane region" description="Helical" evidence="7">
    <location>
        <begin position="53"/>
        <end position="75"/>
    </location>
</feature>
<feature type="transmembrane region" description="Helical" evidence="7">
    <location>
        <begin position="360"/>
        <end position="380"/>
    </location>
</feature>
<keyword evidence="5 7" id="KW-1133">Transmembrane helix</keyword>
<evidence type="ECO:0000313" key="9">
    <source>
        <dbReference type="EMBL" id="MFB9905561.1"/>
    </source>
</evidence>
<dbReference type="InterPro" id="IPR010290">
    <property type="entry name" value="TM_effector"/>
</dbReference>
<dbReference type="CDD" id="cd06173">
    <property type="entry name" value="MFS_MefA_like"/>
    <property type="match status" value="1"/>
</dbReference>
<evidence type="ECO:0000256" key="5">
    <source>
        <dbReference type="ARBA" id="ARBA00022989"/>
    </source>
</evidence>
<protein>
    <submittedName>
        <fullName evidence="9">MFS transporter</fullName>
    </submittedName>
</protein>
<name>A0ABV5ZXE0_9PSEU</name>
<evidence type="ECO:0000313" key="10">
    <source>
        <dbReference type="Proteomes" id="UP001589693"/>
    </source>
</evidence>
<evidence type="ECO:0000256" key="1">
    <source>
        <dbReference type="ARBA" id="ARBA00004651"/>
    </source>
</evidence>
<feature type="transmembrane region" description="Helical" evidence="7">
    <location>
        <begin position="317"/>
        <end position="339"/>
    </location>
</feature>
<feature type="transmembrane region" description="Helical" evidence="7">
    <location>
        <begin position="229"/>
        <end position="252"/>
    </location>
</feature>
<keyword evidence="10" id="KW-1185">Reference proteome</keyword>
<dbReference type="PANTHER" id="PTHR23513">
    <property type="entry name" value="INTEGRAL MEMBRANE EFFLUX PROTEIN-RELATED"/>
    <property type="match status" value="1"/>
</dbReference>